<dbReference type="EMBL" id="JAUSVX010000009">
    <property type="protein sequence ID" value="MDQ0471705.1"/>
    <property type="molecule type" value="Genomic_DNA"/>
</dbReference>
<dbReference type="Gene3D" id="3.40.190.290">
    <property type="match status" value="1"/>
</dbReference>
<proteinExistence type="inferred from homology"/>
<protein>
    <submittedName>
        <fullName evidence="6">DNA-binding transcriptional LysR family regulator</fullName>
    </submittedName>
</protein>
<dbReference type="CDD" id="cd08422">
    <property type="entry name" value="PBP2_CrgA_like"/>
    <property type="match status" value="1"/>
</dbReference>
<dbReference type="InterPro" id="IPR036390">
    <property type="entry name" value="WH_DNA-bd_sf"/>
</dbReference>
<accession>A0ABU0JDL3</accession>
<dbReference type="GO" id="GO:0003677">
    <property type="term" value="F:DNA binding"/>
    <property type="evidence" value="ECO:0007669"/>
    <property type="project" value="UniProtKB-KW"/>
</dbReference>
<comment type="caution">
    <text evidence="6">The sequence shown here is derived from an EMBL/GenBank/DDBJ whole genome shotgun (WGS) entry which is preliminary data.</text>
</comment>
<dbReference type="InterPro" id="IPR005119">
    <property type="entry name" value="LysR_subst-bd"/>
</dbReference>
<dbReference type="PANTHER" id="PTHR30537">
    <property type="entry name" value="HTH-TYPE TRANSCRIPTIONAL REGULATOR"/>
    <property type="match status" value="1"/>
</dbReference>
<evidence type="ECO:0000313" key="6">
    <source>
        <dbReference type="EMBL" id="MDQ0471705.1"/>
    </source>
</evidence>
<evidence type="ECO:0000256" key="3">
    <source>
        <dbReference type="ARBA" id="ARBA00023125"/>
    </source>
</evidence>
<sequence length="289" mass="30651">MDLSALSDFVLVASNGGFGAASRRTGRPKATLSRRVIELEDGLGVRLFERGGRVLRLTEEGSALLVRTEGLLGEIHEAGEAVSAGRDRPRGRLRVSAPILFSHIAMGRIAAAFSTRYPDVQLEVTAEDRPVDLVAEGYDAVIRINPRADDALVGRCFLRDRQIVVATPAHGPPSGQNLGGFPAVVRTNAPAEPLWHVEGFGAPLAPQPVLRLSSQLMVRDAVRAGAGAGLLPQSLVGADVAAGRLTSWGTQHGPPTELWVLHASRRLASAKIRAFVDHLLGAFPEGVLA</sequence>
<evidence type="ECO:0000256" key="2">
    <source>
        <dbReference type="ARBA" id="ARBA00023015"/>
    </source>
</evidence>
<keyword evidence="4" id="KW-0804">Transcription</keyword>
<comment type="similarity">
    <text evidence="1">Belongs to the LysR transcriptional regulatory family.</text>
</comment>
<dbReference type="PANTHER" id="PTHR30537:SF5">
    <property type="entry name" value="HTH-TYPE TRANSCRIPTIONAL ACTIVATOR TTDR-RELATED"/>
    <property type="match status" value="1"/>
</dbReference>
<dbReference type="Gene3D" id="1.10.10.10">
    <property type="entry name" value="Winged helix-like DNA-binding domain superfamily/Winged helix DNA-binding domain"/>
    <property type="match status" value="1"/>
</dbReference>
<gene>
    <name evidence="6" type="ORF">QO011_004730</name>
</gene>
<dbReference type="PROSITE" id="PS50931">
    <property type="entry name" value="HTH_LYSR"/>
    <property type="match status" value="1"/>
</dbReference>
<name>A0ABU0JDL3_9HYPH</name>
<organism evidence="6 7">
    <name type="scientific">Labrys wisconsinensis</name>
    <dbReference type="NCBI Taxonomy" id="425677"/>
    <lineage>
        <taxon>Bacteria</taxon>
        <taxon>Pseudomonadati</taxon>
        <taxon>Pseudomonadota</taxon>
        <taxon>Alphaproteobacteria</taxon>
        <taxon>Hyphomicrobiales</taxon>
        <taxon>Xanthobacteraceae</taxon>
        <taxon>Labrys</taxon>
    </lineage>
</organism>
<feature type="domain" description="HTH lysR-type" evidence="5">
    <location>
        <begin position="1"/>
        <end position="58"/>
    </location>
</feature>
<evidence type="ECO:0000259" key="5">
    <source>
        <dbReference type="PROSITE" id="PS50931"/>
    </source>
</evidence>
<dbReference type="Pfam" id="PF00126">
    <property type="entry name" value="HTH_1"/>
    <property type="match status" value="1"/>
</dbReference>
<keyword evidence="3 6" id="KW-0238">DNA-binding</keyword>
<dbReference type="SUPFAM" id="SSF46785">
    <property type="entry name" value="Winged helix' DNA-binding domain"/>
    <property type="match status" value="1"/>
</dbReference>
<evidence type="ECO:0000313" key="7">
    <source>
        <dbReference type="Proteomes" id="UP001242480"/>
    </source>
</evidence>
<keyword evidence="7" id="KW-1185">Reference proteome</keyword>
<dbReference type="Pfam" id="PF03466">
    <property type="entry name" value="LysR_substrate"/>
    <property type="match status" value="1"/>
</dbReference>
<keyword evidence="2" id="KW-0805">Transcription regulation</keyword>
<dbReference type="InterPro" id="IPR036388">
    <property type="entry name" value="WH-like_DNA-bd_sf"/>
</dbReference>
<dbReference type="SUPFAM" id="SSF53850">
    <property type="entry name" value="Periplasmic binding protein-like II"/>
    <property type="match status" value="1"/>
</dbReference>
<dbReference type="InterPro" id="IPR058163">
    <property type="entry name" value="LysR-type_TF_proteobact-type"/>
</dbReference>
<dbReference type="Proteomes" id="UP001242480">
    <property type="component" value="Unassembled WGS sequence"/>
</dbReference>
<dbReference type="RefSeq" id="WP_307277308.1">
    <property type="nucleotide sequence ID" value="NZ_JAUSVX010000009.1"/>
</dbReference>
<evidence type="ECO:0000256" key="1">
    <source>
        <dbReference type="ARBA" id="ARBA00009437"/>
    </source>
</evidence>
<reference evidence="6 7" key="1">
    <citation type="submission" date="2023-07" db="EMBL/GenBank/DDBJ databases">
        <title>Genomic Encyclopedia of Type Strains, Phase IV (KMG-IV): sequencing the most valuable type-strain genomes for metagenomic binning, comparative biology and taxonomic classification.</title>
        <authorList>
            <person name="Goeker M."/>
        </authorList>
    </citation>
    <scope>NUCLEOTIDE SEQUENCE [LARGE SCALE GENOMIC DNA]</scope>
    <source>
        <strain evidence="6 7">DSM 19619</strain>
    </source>
</reference>
<evidence type="ECO:0000256" key="4">
    <source>
        <dbReference type="ARBA" id="ARBA00023163"/>
    </source>
</evidence>
<dbReference type="InterPro" id="IPR000847">
    <property type="entry name" value="LysR_HTH_N"/>
</dbReference>